<proteinExistence type="predicted"/>
<evidence type="ECO:0000259" key="7">
    <source>
        <dbReference type="Pfam" id="PF17917"/>
    </source>
</evidence>
<dbReference type="Gene3D" id="3.30.420.10">
    <property type="entry name" value="Ribonuclease H-like superfamily/Ribonuclease H"/>
    <property type="match status" value="1"/>
</dbReference>
<dbReference type="InterPro" id="IPR012337">
    <property type="entry name" value="RNaseH-like_sf"/>
</dbReference>
<dbReference type="Proteomes" id="UP000288805">
    <property type="component" value="Unassembled WGS sequence"/>
</dbReference>
<comment type="caution">
    <text evidence="8">The sequence shown here is derived from an EMBL/GenBank/DDBJ whole genome shotgun (WGS) entry which is preliminary data.</text>
</comment>
<dbReference type="GO" id="GO:0016787">
    <property type="term" value="F:hydrolase activity"/>
    <property type="evidence" value="ECO:0007669"/>
    <property type="project" value="UniProtKB-KW"/>
</dbReference>
<dbReference type="PANTHER" id="PTHR47266">
    <property type="entry name" value="ENDONUCLEASE-RELATED"/>
    <property type="match status" value="1"/>
</dbReference>
<dbReference type="CDD" id="cd09274">
    <property type="entry name" value="RNase_HI_RT_Ty3"/>
    <property type="match status" value="1"/>
</dbReference>
<gene>
    <name evidence="8" type="primary">pol_322</name>
    <name evidence="8" type="ORF">CK203_061609</name>
</gene>
<dbReference type="GO" id="GO:0004519">
    <property type="term" value="F:endonuclease activity"/>
    <property type="evidence" value="ECO:0007669"/>
    <property type="project" value="UniProtKB-KW"/>
</dbReference>
<keyword evidence="4" id="KW-0255">Endonuclease</keyword>
<dbReference type="Pfam" id="PF17917">
    <property type="entry name" value="RT_RNaseH"/>
    <property type="match status" value="1"/>
</dbReference>
<keyword evidence="2" id="KW-0548">Nucleotidyltransferase</keyword>
<sequence>MLAMVFACDKFRSYLIGTKVIVFTDHATLRYLFGKKDAKLRLIGWILLLQEFDLEIQDTKGRENSVADHLSRVEQEEMCARRRDASYSPSLPFLIIWRTLWSNSNSSSDFMGPFPPFRFVYILLAVDYVSKWVEAIATTTNDAKTINTNRKDWAKKLDDALWAYCIAFKTPIGMSPYRLVFGKACHLPVELEHKAYWAVKKFNFDLKAAGEKRLLQLNEMDEFQNDAYENAKIYKEQMKKWHDKQILRREFAPGQ</sequence>
<dbReference type="AlphaFoldDB" id="A0A438FRJ5"/>
<dbReference type="InterPro" id="IPR036397">
    <property type="entry name" value="RNaseH_sf"/>
</dbReference>
<dbReference type="GO" id="GO:0003676">
    <property type="term" value="F:nucleic acid binding"/>
    <property type="evidence" value="ECO:0007669"/>
    <property type="project" value="InterPro"/>
</dbReference>
<feature type="domain" description="Reverse transcriptase RNase H-like" evidence="7">
    <location>
        <begin position="1"/>
        <end position="52"/>
    </location>
</feature>
<organism evidence="8 9">
    <name type="scientific">Vitis vinifera</name>
    <name type="common">Grape</name>
    <dbReference type="NCBI Taxonomy" id="29760"/>
    <lineage>
        <taxon>Eukaryota</taxon>
        <taxon>Viridiplantae</taxon>
        <taxon>Streptophyta</taxon>
        <taxon>Embryophyta</taxon>
        <taxon>Tracheophyta</taxon>
        <taxon>Spermatophyta</taxon>
        <taxon>Magnoliopsida</taxon>
        <taxon>eudicotyledons</taxon>
        <taxon>Gunneridae</taxon>
        <taxon>Pentapetalae</taxon>
        <taxon>rosids</taxon>
        <taxon>Vitales</taxon>
        <taxon>Vitaceae</taxon>
        <taxon>Viteae</taxon>
        <taxon>Vitis</taxon>
    </lineage>
</organism>
<evidence type="ECO:0000256" key="1">
    <source>
        <dbReference type="ARBA" id="ARBA00022679"/>
    </source>
</evidence>
<evidence type="ECO:0000313" key="9">
    <source>
        <dbReference type="Proteomes" id="UP000288805"/>
    </source>
</evidence>
<keyword evidence="1" id="KW-0808">Transferase</keyword>
<evidence type="ECO:0000256" key="6">
    <source>
        <dbReference type="ARBA" id="ARBA00022918"/>
    </source>
</evidence>
<evidence type="ECO:0000256" key="2">
    <source>
        <dbReference type="ARBA" id="ARBA00022695"/>
    </source>
</evidence>
<evidence type="ECO:0000313" key="8">
    <source>
        <dbReference type="EMBL" id="RVW62567.1"/>
    </source>
</evidence>
<dbReference type="EMBL" id="QGNW01000767">
    <property type="protein sequence ID" value="RVW62567.1"/>
    <property type="molecule type" value="Genomic_DNA"/>
</dbReference>
<evidence type="ECO:0000256" key="3">
    <source>
        <dbReference type="ARBA" id="ARBA00022722"/>
    </source>
</evidence>
<evidence type="ECO:0000256" key="5">
    <source>
        <dbReference type="ARBA" id="ARBA00022801"/>
    </source>
</evidence>
<dbReference type="InterPro" id="IPR043502">
    <property type="entry name" value="DNA/RNA_pol_sf"/>
</dbReference>
<protein>
    <submittedName>
        <fullName evidence="8">Retrovirus-related Pol polyprotein from transposon 17.6</fullName>
    </submittedName>
</protein>
<dbReference type="InterPro" id="IPR052160">
    <property type="entry name" value="Gypsy_RT_Integrase-like"/>
</dbReference>
<dbReference type="GO" id="GO:0003964">
    <property type="term" value="F:RNA-directed DNA polymerase activity"/>
    <property type="evidence" value="ECO:0007669"/>
    <property type="project" value="UniProtKB-KW"/>
</dbReference>
<dbReference type="SUPFAM" id="SSF56672">
    <property type="entry name" value="DNA/RNA polymerases"/>
    <property type="match status" value="1"/>
</dbReference>
<dbReference type="InterPro" id="IPR041373">
    <property type="entry name" value="RT_RNaseH"/>
</dbReference>
<dbReference type="SUPFAM" id="SSF53098">
    <property type="entry name" value="Ribonuclease H-like"/>
    <property type="match status" value="1"/>
</dbReference>
<keyword evidence="5" id="KW-0378">Hydrolase</keyword>
<reference evidence="8 9" key="1">
    <citation type="journal article" date="2018" name="PLoS Genet.">
        <title>Population sequencing reveals clonal diversity and ancestral inbreeding in the grapevine cultivar Chardonnay.</title>
        <authorList>
            <person name="Roach M.J."/>
            <person name="Johnson D.L."/>
            <person name="Bohlmann J."/>
            <person name="van Vuuren H.J."/>
            <person name="Jones S.J."/>
            <person name="Pretorius I.S."/>
            <person name="Schmidt S.A."/>
            <person name="Borneman A.R."/>
        </authorList>
    </citation>
    <scope>NUCLEOTIDE SEQUENCE [LARGE SCALE GENOMIC DNA]</scope>
    <source>
        <strain evidence="9">cv. Chardonnay</strain>
        <tissue evidence="8">Leaf</tissue>
    </source>
</reference>
<accession>A0A438FRJ5</accession>
<evidence type="ECO:0000256" key="4">
    <source>
        <dbReference type="ARBA" id="ARBA00022759"/>
    </source>
</evidence>
<keyword evidence="3" id="KW-0540">Nuclease</keyword>
<name>A0A438FRJ5_VITVI</name>
<keyword evidence="6" id="KW-0695">RNA-directed DNA polymerase</keyword>